<sequence>MSVALAGFRSVVWNSWYLTLIERIPDLPDQFGTDLDGSFSAFSSLLVEYGFQVDFGESRNCRRAKQRADMVAQQKERGSIRSAAVAKAFAKVPHEKFAPEGRIAISGHRGLPAAVEQQVDRLIREAFAELVEELGVEEELLGN</sequence>
<protein>
    <submittedName>
        <fullName evidence="1">Uncharacterized protein</fullName>
    </submittedName>
</protein>
<keyword evidence="2" id="KW-1185">Reference proteome</keyword>
<accession>A0ABW1DC15</accession>
<dbReference type="RefSeq" id="WP_379523791.1">
    <property type="nucleotide sequence ID" value="NZ_JBHSPA010000111.1"/>
</dbReference>
<evidence type="ECO:0000313" key="1">
    <source>
        <dbReference type="EMBL" id="MFC5834378.1"/>
    </source>
</evidence>
<evidence type="ECO:0000313" key="2">
    <source>
        <dbReference type="Proteomes" id="UP001596058"/>
    </source>
</evidence>
<dbReference type="Proteomes" id="UP001596058">
    <property type="component" value="Unassembled WGS sequence"/>
</dbReference>
<gene>
    <name evidence="1" type="ORF">ACFPZ3_61940</name>
</gene>
<dbReference type="Gene3D" id="3.40.50.150">
    <property type="entry name" value="Vaccinia Virus protein VP39"/>
    <property type="match status" value="1"/>
</dbReference>
<dbReference type="InterPro" id="IPR029063">
    <property type="entry name" value="SAM-dependent_MTases_sf"/>
</dbReference>
<comment type="caution">
    <text evidence="1">The sequence shown here is derived from an EMBL/GenBank/DDBJ whole genome shotgun (WGS) entry which is preliminary data.</text>
</comment>
<proteinExistence type="predicted"/>
<reference evidence="2" key="1">
    <citation type="journal article" date="2019" name="Int. J. Syst. Evol. Microbiol.">
        <title>The Global Catalogue of Microorganisms (GCM) 10K type strain sequencing project: providing services to taxonomists for standard genome sequencing and annotation.</title>
        <authorList>
            <consortium name="The Broad Institute Genomics Platform"/>
            <consortium name="The Broad Institute Genome Sequencing Center for Infectious Disease"/>
            <person name="Wu L."/>
            <person name="Ma J."/>
        </authorList>
    </citation>
    <scope>NUCLEOTIDE SEQUENCE [LARGE SCALE GENOMIC DNA]</scope>
    <source>
        <strain evidence="2">CCUG 53903</strain>
    </source>
</reference>
<organism evidence="1 2">
    <name type="scientific">Nonomuraea insulae</name>
    <dbReference type="NCBI Taxonomy" id="1616787"/>
    <lineage>
        <taxon>Bacteria</taxon>
        <taxon>Bacillati</taxon>
        <taxon>Actinomycetota</taxon>
        <taxon>Actinomycetes</taxon>
        <taxon>Streptosporangiales</taxon>
        <taxon>Streptosporangiaceae</taxon>
        <taxon>Nonomuraea</taxon>
    </lineage>
</organism>
<dbReference type="EMBL" id="JBHSPA010000111">
    <property type="protein sequence ID" value="MFC5834378.1"/>
    <property type="molecule type" value="Genomic_DNA"/>
</dbReference>
<name>A0ABW1DC15_9ACTN</name>